<feature type="transmembrane region" description="Helical" evidence="1">
    <location>
        <begin position="175"/>
        <end position="195"/>
    </location>
</feature>
<name>A0ABR9EU62_PSEVC</name>
<feature type="transmembrane region" description="Helical" evidence="1">
    <location>
        <begin position="44"/>
        <end position="67"/>
    </location>
</feature>
<evidence type="ECO:0000313" key="2">
    <source>
        <dbReference type="EMBL" id="MBE0384087.1"/>
    </source>
</evidence>
<feature type="transmembrane region" description="Helical" evidence="1">
    <location>
        <begin position="216"/>
        <end position="244"/>
    </location>
</feature>
<evidence type="ECO:0000256" key="1">
    <source>
        <dbReference type="SAM" id="Phobius"/>
    </source>
</evidence>
<dbReference type="Pfam" id="PF03929">
    <property type="entry name" value="PepSY_TM"/>
    <property type="match status" value="1"/>
</dbReference>
<protein>
    <recommendedName>
        <fullName evidence="4">Peptidase</fullName>
    </recommendedName>
</protein>
<feature type="transmembrane region" description="Helical" evidence="1">
    <location>
        <begin position="366"/>
        <end position="387"/>
    </location>
</feature>
<keyword evidence="1" id="KW-0472">Membrane</keyword>
<evidence type="ECO:0008006" key="4">
    <source>
        <dbReference type="Google" id="ProtNLM"/>
    </source>
</evidence>
<organism evidence="2 3">
    <name type="scientific">Pseudoalteromonas carrageenovora IAM 12662</name>
    <dbReference type="NCBI Taxonomy" id="1314868"/>
    <lineage>
        <taxon>Bacteria</taxon>
        <taxon>Pseudomonadati</taxon>
        <taxon>Pseudomonadota</taxon>
        <taxon>Gammaproteobacteria</taxon>
        <taxon>Alteromonadales</taxon>
        <taxon>Pseudoalteromonadaceae</taxon>
        <taxon>Pseudoalteromonas</taxon>
    </lineage>
</organism>
<dbReference type="EMBL" id="AQGW01000024">
    <property type="protein sequence ID" value="MBE0384087.1"/>
    <property type="molecule type" value="Genomic_DNA"/>
</dbReference>
<dbReference type="Proteomes" id="UP000615003">
    <property type="component" value="Unassembled WGS sequence"/>
</dbReference>
<reference evidence="2 3" key="1">
    <citation type="submission" date="2015-06" db="EMBL/GenBank/DDBJ databases">
        <title>Genome sequence of Pseudoalteromonas carrageenovora.</title>
        <authorList>
            <person name="Xie B.-B."/>
            <person name="Rong J.-C."/>
            <person name="Qin Q.-L."/>
            <person name="Zhang Y.-Z."/>
        </authorList>
    </citation>
    <scope>NUCLEOTIDE SEQUENCE [LARGE SCALE GENOMIC DNA]</scope>
    <source>
        <strain evidence="2 3">IAM 12662</strain>
    </source>
</reference>
<accession>A0ABR9EU62</accession>
<dbReference type="PANTHER" id="PTHR34219">
    <property type="entry name" value="IRON-REGULATED INNER MEMBRANE PROTEIN-RELATED"/>
    <property type="match status" value="1"/>
</dbReference>
<evidence type="ECO:0000313" key="3">
    <source>
        <dbReference type="Proteomes" id="UP000615003"/>
    </source>
</evidence>
<proteinExistence type="predicted"/>
<keyword evidence="1" id="KW-1133">Transmembrane helix</keyword>
<sequence>MSHFMRIKRDKIAKYLNYSEHVHIWCCFMIFSLSWRKIARRVHLYLGISIGALLTLIALSGSILVYYPELDGQLNKLSVQSSNTINWDEAYATLKYKYPGRLGSWRLENTATGSVIPARYYKPIETKGQAFAPLMVWLNPIGTQIIRDDFWGNYFVTWVYNLHFSLLTGSTGTLIVGYIGIGTLILILSGLWAWWPKRGYWARSLKFKARSTKLGLLYDWHKFIGLCFILPLLVLTITGIMLAIPNQTDPIITALLGKIEKPTTTVIKPKNYILLSDAIELAQKAMPSARLAWIETPSSSNAVYRFRLQTTNDPSHRFPHSYVEINANSAEIISVFNVDNKSPATKVKNWLHPLHDGTIGNHPLRVLWVLSGIANALLFSLGLYRWLLKTRRINNY</sequence>
<keyword evidence="3" id="KW-1185">Reference proteome</keyword>
<gene>
    <name evidence="2" type="ORF">PCARR_a3821</name>
</gene>
<keyword evidence="1" id="KW-0812">Transmembrane</keyword>
<dbReference type="InterPro" id="IPR005625">
    <property type="entry name" value="PepSY-ass_TM"/>
</dbReference>
<comment type="caution">
    <text evidence="2">The sequence shown here is derived from an EMBL/GenBank/DDBJ whole genome shotgun (WGS) entry which is preliminary data.</text>
</comment>